<dbReference type="GO" id="GO:0003682">
    <property type="term" value="F:chromatin binding"/>
    <property type="evidence" value="ECO:0007669"/>
    <property type="project" value="TreeGrafter"/>
</dbReference>
<dbReference type="EMBL" id="MCOG01000220">
    <property type="protein sequence ID" value="ORY24638.1"/>
    <property type="molecule type" value="Genomic_DNA"/>
</dbReference>
<keyword evidence="5" id="KW-1185">Reference proteome</keyword>
<evidence type="ECO:0000256" key="2">
    <source>
        <dbReference type="ARBA" id="ARBA00023242"/>
    </source>
</evidence>
<accession>A0A1Y2APX9</accession>
<name>A0A1Y2APX9_9FUNG</name>
<dbReference type="PANTHER" id="PTHR12585:SF69">
    <property type="entry name" value="FI11703P"/>
    <property type="match status" value="1"/>
</dbReference>
<proteinExistence type="predicted"/>
<feature type="domain" description="Rad21/Rec8-like protein N-terminal" evidence="3">
    <location>
        <begin position="3"/>
        <end position="57"/>
    </location>
</feature>
<dbReference type="GO" id="GO:0008278">
    <property type="term" value="C:cohesin complex"/>
    <property type="evidence" value="ECO:0007669"/>
    <property type="project" value="InterPro"/>
</dbReference>
<dbReference type="GO" id="GO:1990414">
    <property type="term" value="P:replication-born double-strand break repair via sister chromatid exchange"/>
    <property type="evidence" value="ECO:0007669"/>
    <property type="project" value="TreeGrafter"/>
</dbReference>
<dbReference type="GO" id="GO:0005634">
    <property type="term" value="C:nucleus"/>
    <property type="evidence" value="ECO:0007669"/>
    <property type="project" value="UniProtKB-SubCell"/>
</dbReference>
<dbReference type="InterPro" id="IPR006910">
    <property type="entry name" value="Rad21_Rec8_N"/>
</dbReference>
<dbReference type="OrthoDB" id="10071381at2759"/>
<comment type="subcellular location">
    <subcellularLocation>
        <location evidence="1">Nucleus</location>
    </subcellularLocation>
</comment>
<evidence type="ECO:0000256" key="1">
    <source>
        <dbReference type="ARBA" id="ARBA00004123"/>
    </source>
</evidence>
<dbReference type="Proteomes" id="UP000193920">
    <property type="component" value="Unassembled WGS sequence"/>
</dbReference>
<evidence type="ECO:0000259" key="3">
    <source>
        <dbReference type="Pfam" id="PF04825"/>
    </source>
</evidence>
<reference evidence="4 5" key="1">
    <citation type="submission" date="2016-08" db="EMBL/GenBank/DDBJ databases">
        <title>A Parts List for Fungal Cellulosomes Revealed by Comparative Genomics.</title>
        <authorList>
            <consortium name="DOE Joint Genome Institute"/>
            <person name="Haitjema C.H."/>
            <person name="Gilmore S.P."/>
            <person name="Henske J.K."/>
            <person name="Solomon K.V."/>
            <person name="De Groot R."/>
            <person name="Kuo A."/>
            <person name="Mondo S.J."/>
            <person name="Salamov A.A."/>
            <person name="Labutti K."/>
            <person name="Zhao Z."/>
            <person name="Chiniquy J."/>
            <person name="Barry K."/>
            <person name="Brewer H.M."/>
            <person name="Purvine S.O."/>
            <person name="Wright A.T."/>
            <person name="Boxma B."/>
            <person name="Van Alen T."/>
            <person name="Hackstein J.H."/>
            <person name="Baker S.E."/>
            <person name="Grigoriev I.V."/>
            <person name="O'Malley M.A."/>
        </authorList>
    </citation>
    <scope>NUCLEOTIDE SEQUENCE [LARGE SCALE GENOMIC DNA]</scope>
    <source>
        <strain evidence="4 5">G1</strain>
    </source>
</reference>
<comment type="caution">
    <text evidence="4">The sequence shown here is derived from an EMBL/GenBank/DDBJ whole genome shotgun (WGS) entry which is preliminary data.</text>
</comment>
<dbReference type="STRING" id="1754190.A0A1Y2APX9"/>
<dbReference type="InterPro" id="IPR039781">
    <property type="entry name" value="Rad21/Rec8-like"/>
</dbReference>
<protein>
    <recommendedName>
        <fullName evidence="3">Rad21/Rec8-like protein N-terminal domain-containing protein</fullName>
    </recommendedName>
</protein>
<keyword evidence="2" id="KW-0539">Nucleus</keyword>
<dbReference type="GO" id="GO:0007062">
    <property type="term" value="P:sister chromatid cohesion"/>
    <property type="evidence" value="ECO:0007669"/>
    <property type="project" value="InterPro"/>
</dbReference>
<gene>
    <name evidence="4" type="ORF">LY90DRAFT_514533</name>
</gene>
<sequence>MQIYTFPPEPLALRLTSNLLYGIIKIYNRQVQFCYNDVHHMVSQIKNEFLNWNNNTTLLEISEARPDTITIVERENFDFGNELPLTLPQSDSQNISKTLIEFGWVKNYNNNQNSTTFNTTDNINMKKNSSKRSNISIPEISINITDLHEKSFDNDQYYDLLLSQEGLLQESLNIFNDNYLETDKYSLVNKNYESKKNNELEKNIHYEAYNKKIQSYYSCQYISPNQNFDSDRYLYNSSLNYLREVFHNQNNNNLNSLDQYSSIENYRNPNFYEYEDTTSKLLFSKAILKELQQKQENSKLLLNSFSFNNMNLDFDLQEINMDTNKINENNFILPEDLINTTDKNDTEKQYANLTEIMNLYII</sequence>
<dbReference type="AlphaFoldDB" id="A0A1Y2APX9"/>
<dbReference type="Pfam" id="PF04825">
    <property type="entry name" value="Rad21_Rec8_N"/>
    <property type="match status" value="1"/>
</dbReference>
<dbReference type="PANTHER" id="PTHR12585">
    <property type="entry name" value="SCC1 / RAD21 FAMILY MEMBER"/>
    <property type="match status" value="1"/>
</dbReference>
<organism evidence="4 5">
    <name type="scientific">Neocallimastix californiae</name>
    <dbReference type="NCBI Taxonomy" id="1754190"/>
    <lineage>
        <taxon>Eukaryota</taxon>
        <taxon>Fungi</taxon>
        <taxon>Fungi incertae sedis</taxon>
        <taxon>Chytridiomycota</taxon>
        <taxon>Chytridiomycota incertae sedis</taxon>
        <taxon>Neocallimastigomycetes</taxon>
        <taxon>Neocallimastigales</taxon>
        <taxon>Neocallimastigaceae</taxon>
        <taxon>Neocallimastix</taxon>
    </lineage>
</organism>
<evidence type="ECO:0000313" key="4">
    <source>
        <dbReference type="EMBL" id="ORY24638.1"/>
    </source>
</evidence>
<evidence type="ECO:0000313" key="5">
    <source>
        <dbReference type="Proteomes" id="UP000193920"/>
    </source>
</evidence>